<dbReference type="Gene3D" id="3.30.710.10">
    <property type="entry name" value="Potassium Channel Kv1.1, Chain A"/>
    <property type="match status" value="1"/>
</dbReference>
<evidence type="ECO:0000256" key="2">
    <source>
        <dbReference type="ARBA" id="ARBA00022786"/>
    </source>
</evidence>
<dbReference type="Pfam" id="PF01466">
    <property type="entry name" value="Skp1"/>
    <property type="match status" value="1"/>
</dbReference>
<evidence type="ECO:0000259" key="5">
    <source>
        <dbReference type="Pfam" id="PF03931"/>
    </source>
</evidence>
<reference evidence="6" key="1">
    <citation type="submission" date="2014-11" db="EMBL/GenBank/DDBJ databases">
        <authorList>
            <person name="Otto D Thomas"/>
            <person name="Naeem Raeece"/>
        </authorList>
    </citation>
    <scope>NUCLEOTIDE SEQUENCE</scope>
</reference>
<dbReference type="CDD" id="cd18322">
    <property type="entry name" value="BTB_POZ_SKP1"/>
    <property type="match status" value="1"/>
</dbReference>
<dbReference type="InterPro" id="IPR036296">
    <property type="entry name" value="SKP1-like_dim_sf"/>
</dbReference>
<dbReference type="InterPro" id="IPR016073">
    <property type="entry name" value="Skp1_comp_POZ"/>
</dbReference>
<dbReference type="PIRSF" id="PIRSF028729">
    <property type="entry name" value="E3_ubiquit_lig_SCF_Skp"/>
    <property type="match status" value="1"/>
</dbReference>
<dbReference type="SUPFAM" id="SSF81382">
    <property type="entry name" value="Skp1 dimerisation domain-like"/>
    <property type="match status" value="1"/>
</dbReference>
<dbReference type="UniPathway" id="UPA00143"/>
<dbReference type="VEuPathDB" id="CryptoDB:Cvel_7660"/>
<sequence>MDQHDLLKLSSSNGQIFQVEPAVACMSKLISNMHEDNATNDTIPLPRIKPHTLKKVIDYCSHHKDNPGRPVEEPIKPKEMTEVATEWDAEFIDVKLDTIFELLLAANFLDIQGLLDLCCLKMASLTKGKTPQQVRELFKLSDADFTPEEDAALRAEATWKEEDDCEMEDIIPN</sequence>
<dbReference type="AlphaFoldDB" id="A0A0G4HNL3"/>
<dbReference type="InterPro" id="IPR016072">
    <property type="entry name" value="Skp1_comp_dimer"/>
</dbReference>
<evidence type="ECO:0008006" key="7">
    <source>
        <dbReference type="Google" id="ProtNLM"/>
    </source>
</evidence>
<name>A0A0G4HNL3_9ALVE</name>
<dbReference type="FunFam" id="3.30.710.10:FF:000026">
    <property type="entry name" value="E3 ubiquitin ligase complex SCF subunit"/>
    <property type="match status" value="1"/>
</dbReference>
<evidence type="ECO:0000313" key="6">
    <source>
        <dbReference type="EMBL" id="CEM45831.1"/>
    </source>
</evidence>
<evidence type="ECO:0000256" key="3">
    <source>
        <dbReference type="PIRNR" id="PIRNR028729"/>
    </source>
</evidence>
<dbReference type="InterPro" id="IPR011333">
    <property type="entry name" value="SKP1/BTB/POZ_sf"/>
</dbReference>
<dbReference type="PANTHER" id="PTHR11165">
    <property type="entry name" value="SKP1"/>
    <property type="match status" value="1"/>
</dbReference>
<dbReference type="EMBL" id="CDMZ01003296">
    <property type="protein sequence ID" value="CEM45831.1"/>
    <property type="molecule type" value="Genomic_DNA"/>
</dbReference>
<dbReference type="InterPro" id="IPR001232">
    <property type="entry name" value="SKP1-like"/>
</dbReference>
<dbReference type="SUPFAM" id="SSF54695">
    <property type="entry name" value="POZ domain"/>
    <property type="match status" value="1"/>
</dbReference>
<dbReference type="Pfam" id="PF03931">
    <property type="entry name" value="Skp1_POZ"/>
    <property type="match status" value="1"/>
</dbReference>
<evidence type="ECO:0000259" key="4">
    <source>
        <dbReference type="Pfam" id="PF01466"/>
    </source>
</evidence>
<evidence type="ECO:0000256" key="1">
    <source>
        <dbReference type="ARBA" id="ARBA00009993"/>
    </source>
</evidence>
<accession>A0A0G4HNL3</accession>
<dbReference type="SMART" id="SM00512">
    <property type="entry name" value="Skp1"/>
    <property type="match status" value="1"/>
</dbReference>
<feature type="domain" description="SKP1 component POZ" evidence="5">
    <location>
        <begin position="6"/>
        <end position="65"/>
    </location>
</feature>
<dbReference type="PhylomeDB" id="A0A0G4HNL3"/>
<keyword evidence="2 3" id="KW-0833">Ubl conjugation pathway</keyword>
<dbReference type="GO" id="GO:0006511">
    <property type="term" value="P:ubiquitin-dependent protein catabolic process"/>
    <property type="evidence" value="ECO:0007669"/>
    <property type="project" value="InterPro"/>
</dbReference>
<dbReference type="GO" id="GO:0016567">
    <property type="term" value="P:protein ubiquitination"/>
    <property type="evidence" value="ECO:0007669"/>
    <property type="project" value="UniProtKB-UniPathway"/>
</dbReference>
<gene>
    <name evidence="6" type="ORF">Cvel_7660</name>
</gene>
<comment type="similarity">
    <text evidence="1 3">Belongs to the SKP1 family.</text>
</comment>
<protein>
    <recommendedName>
        <fullName evidence="7">SKP1-like protein</fullName>
    </recommendedName>
</protein>
<organism evidence="6">
    <name type="scientific">Chromera velia CCMP2878</name>
    <dbReference type="NCBI Taxonomy" id="1169474"/>
    <lineage>
        <taxon>Eukaryota</taxon>
        <taxon>Sar</taxon>
        <taxon>Alveolata</taxon>
        <taxon>Colpodellida</taxon>
        <taxon>Chromeraceae</taxon>
        <taxon>Chromera</taxon>
    </lineage>
</organism>
<feature type="domain" description="SKP1 component dimerisation" evidence="4">
    <location>
        <begin position="112"/>
        <end position="159"/>
    </location>
</feature>
<proteinExistence type="inferred from homology"/>
<comment type="pathway">
    <text evidence="3">Protein modification; protein ubiquitination.</text>
</comment>
<dbReference type="InterPro" id="IPR016897">
    <property type="entry name" value="SKP1"/>
</dbReference>